<dbReference type="AlphaFoldDB" id="A0A0M6Y1L5"/>
<keyword evidence="4" id="KW-1185">Reference proteome</keyword>
<dbReference type="PANTHER" id="PTHR34477:SF5">
    <property type="entry name" value="BSL5627 PROTEIN"/>
    <property type="match status" value="1"/>
</dbReference>
<comment type="similarity">
    <text evidence="1">Belongs to the UPF0213 family.</text>
</comment>
<feature type="domain" description="GIY-YIG" evidence="2">
    <location>
        <begin position="1"/>
        <end position="77"/>
    </location>
</feature>
<dbReference type="Proteomes" id="UP000048926">
    <property type="component" value="Unassembled WGS sequence"/>
</dbReference>
<gene>
    <name evidence="3" type="ORF">LAL4801_02018</name>
</gene>
<dbReference type="InterPro" id="IPR035901">
    <property type="entry name" value="GIY-YIG_endonuc_sf"/>
</dbReference>
<dbReference type="STRING" id="187304.B0E33_19885"/>
<dbReference type="InterPro" id="IPR000305">
    <property type="entry name" value="GIY-YIG_endonuc"/>
</dbReference>
<dbReference type="PROSITE" id="PS50164">
    <property type="entry name" value="GIY_YIG"/>
    <property type="match status" value="1"/>
</dbReference>
<accession>A0A0M6Y1L5</accession>
<protein>
    <submittedName>
        <fullName evidence="3">GIY-YIG nuclease superfamily protein</fullName>
    </submittedName>
</protein>
<reference evidence="4" key="1">
    <citation type="submission" date="2015-07" db="EMBL/GenBank/DDBJ databases">
        <authorList>
            <person name="Rodrigo-Torres Lidia"/>
            <person name="Arahal R.David."/>
        </authorList>
    </citation>
    <scope>NUCLEOTIDE SEQUENCE [LARGE SCALE GENOMIC DNA]</scope>
    <source>
        <strain evidence="4">CECT 4801</strain>
    </source>
</reference>
<dbReference type="RefSeq" id="WP_055655763.1">
    <property type="nucleotide sequence ID" value="NZ_CXST01000001.1"/>
</dbReference>
<dbReference type="OrthoDB" id="287318at2"/>
<sequence length="95" mass="11105">MPAAVYILASNRNGTLYIGVTSNLPRRLYEHQNGLIDGFSKTYGVTRLVHAERFERMDEAILREKQLKKWRRSWKIDLIERSNPEWLDLSSSALL</sequence>
<dbReference type="Gene3D" id="3.40.1440.10">
    <property type="entry name" value="GIY-YIG endonuclease"/>
    <property type="match status" value="1"/>
</dbReference>
<evidence type="ECO:0000313" key="3">
    <source>
        <dbReference type="EMBL" id="CTQ43578.1"/>
    </source>
</evidence>
<proteinExistence type="inferred from homology"/>
<dbReference type="Pfam" id="PF01541">
    <property type="entry name" value="GIY-YIG"/>
    <property type="match status" value="1"/>
</dbReference>
<organism evidence="3 4">
    <name type="scientific">Roseibium aggregatum</name>
    <dbReference type="NCBI Taxonomy" id="187304"/>
    <lineage>
        <taxon>Bacteria</taxon>
        <taxon>Pseudomonadati</taxon>
        <taxon>Pseudomonadota</taxon>
        <taxon>Alphaproteobacteria</taxon>
        <taxon>Hyphomicrobiales</taxon>
        <taxon>Stappiaceae</taxon>
        <taxon>Roseibium</taxon>
    </lineage>
</organism>
<dbReference type="InterPro" id="IPR050190">
    <property type="entry name" value="UPF0213_domain"/>
</dbReference>
<evidence type="ECO:0000259" key="2">
    <source>
        <dbReference type="PROSITE" id="PS50164"/>
    </source>
</evidence>
<dbReference type="SUPFAM" id="SSF82771">
    <property type="entry name" value="GIY-YIG endonuclease"/>
    <property type="match status" value="1"/>
</dbReference>
<dbReference type="CDD" id="cd10448">
    <property type="entry name" value="GIY-YIG_unchar_3"/>
    <property type="match status" value="1"/>
</dbReference>
<evidence type="ECO:0000256" key="1">
    <source>
        <dbReference type="ARBA" id="ARBA00007435"/>
    </source>
</evidence>
<name>A0A0M6Y1L5_9HYPH</name>
<dbReference type="PANTHER" id="PTHR34477">
    <property type="entry name" value="UPF0213 PROTEIN YHBQ"/>
    <property type="match status" value="1"/>
</dbReference>
<dbReference type="SMART" id="SM00465">
    <property type="entry name" value="GIYc"/>
    <property type="match status" value="1"/>
</dbReference>
<evidence type="ECO:0000313" key="4">
    <source>
        <dbReference type="Proteomes" id="UP000048926"/>
    </source>
</evidence>
<dbReference type="EMBL" id="CXST01000001">
    <property type="protein sequence ID" value="CTQ43578.1"/>
    <property type="molecule type" value="Genomic_DNA"/>
</dbReference>